<accession>A0ABV3Y7H0</accession>
<comment type="caution">
    <text evidence="1">The sequence shown here is derived from an EMBL/GenBank/DDBJ whole genome shotgun (WGS) entry which is preliminary data.</text>
</comment>
<proteinExistence type="predicted"/>
<organism evidence="1 2">
    <name type="scientific">Ferrimicrobium acidiphilum</name>
    <dbReference type="NCBI Taxonomy" id="121039"/>
    <lineage>
        <taxon>Bacteria</taxon>
        <taxon>Bacillati</taxon>
        <taxon>Actinomycetota</taxon>
        <taxon>Acidimicrobiia</taxon>
        <taxon>Acidimicrobiales</taxon>
        <taxon>Acidimicrobiaceae</taxon>
        <taxon>Ferrimicrobium</taxon>
    </lineage>
</organism>
<dbReference type="EMBL" id="JBFSHR010000056">
    <property type="protein sequence ID" value="MEX6430483.1"/>
    <property type="molecule type" value="Genomic_DNA"/>
</dbReference>
<evidence type="ECO:0000313" key="1">
    <source>
        <dbReference type="EMBL" id="MEX6430483.1"/>
    </source>
</evidence>
<keyword evidence="2" id="KW-1185">Reference proteome</keyword>
<gene>
    <name evidence="1" type="ORF">AB6A68_11670</name>
</gene>
<protein>
    <submittedName>
        <fullName evidence="1">Uncharacterized protein</fullName>
    </submittedName>
</protein>
<reference evidence="1 2" key="1">
    <citation type="submission" date="2024-07" db="EMBL/GenBank/DDBJ databases">
        <title>Draft Genome Sequence of Ferrimicrobium acidiphilum Strain YE2023, Isolated from a Pulp of Bioleach Reactor.</title>
        <authorList>
            <person name="Elkina Y.A."/>
            <person name="Bulaeva A.G."/>
            <person name="Beletsky A.V."/>
            <person name="Mardanov A.V."/>
        </authorList>
    </citation>
    <scope>NUCLEOTIDE SEQUENCE [LARGE SCALE GENOMIC DNA]</scope>
    <source>
        <strain evidence="1 2">YE2023</strain>
    </source>
</reference>
<evidence type="ECO:0000313" key="2">
    <source>
        <dbReference type="Proteomes" id="UP001560267"/>
    </source>
</evidence>
<dbReference type="RefSeq" id="WP_276957767.1">
    <property type="nucleotide sequence ID" value="NZ_DAHZRA010000069.1"/>
</dbReference>
<sequence>MNTTHRLADSLRAKDQVAIRKYWIAEALMCKTVRSADTAAGAKMAINLGH</sequence>
<name>A0ABV3Y7H0_9ACTN</name>
<dbReference type="Proteomes" id="UP001560267">
    <property type="component" value="Unassembled WGS sequence"/>
</dbReference>